<sequence length="280" mass="30879">MASFRPGSTTLISNVVEKNVLPRTPKGGDPSRTSVTWTLPDMVGIFIQPLGLEYSVLSPQVKRRKANVHATKRTRWVYHGGARVEREDQLFSALPKCIRNYIAVRTLVSEKPEIARKFNLVVILQPLNILEPGPESNGRSKYPTELTGVLEINCSTENGVPEISEGLSTTFRVVYRDPSGIQPLPGSTFSDGAKERAKEKPVKQVKRNVNGTYWISIALMGKSVKFCSKGCMPPTAGSRIERVIQASKRIRALGARDARENSTWGFCNPGNIFGPGHTQC</sequence>
<comment type="caution">
    <text evidence="1">The sequence shown here is derived from an EMBL/GenBank/DDBJ whole genome shotgun (WGS) entry which is preliminary data.</text>
</comment>
<gene>
    <name evidence="1" type="ORF">B0H16DRAFT_1692415</name>
</gene>
<protein>
    <submittedName>
        <fullName evidence="1">Uncharacterized protein</fullName>
    </submittedName>
</protein>
<reference evidence="1" key="1">
    <citation type="submission" date="2023-03" db="EMBL/GenBank/DDBJ databases">
        <title>Massive genome expansion in bonnet fungi (Mycena s.s.) driven by repeated elements and novel gene families across ecological guilds.</title>
        <authorList>
            <consortium name="Lawrence Berkeley National Laboratory"/>
            <person name="Harder C.B."/>
            <person name="Miyauchi S."/>
            <person name="Viragh M."/>
            <person name="Kuo A."/>
            <person name="Thoen E."/>
            <person name="Andreopoulos B."/>
            <person name="Lu D."/>
            <person name="Skrede I."/>
            <person name="Drula E."/>
            <person name="Henrissat B."/>
            <person name="Morin E."/>
            <person name="Kohler A."/>
            <person name="Barry K."/>
            <person name="LaButti K."/>
            <person name="Morin E."/>
            <person name="Salamov A."/>
            <person name="Lipzen A."/>
            <person name="Mereny Z."/>
            <person name="Hegedus B."/>
            <person name="Baldrian P."/>
            <person name="Stursova M."/>
            <person name="Weitz H."/>
            <person name="Taylor A."/>
            <person name="Grigoriev I.V."/>
            <person name="Nagy L.G."/>
            <person name="Martin F."/>
            <person name="Kauserud H."/>
        </authorList>
    </citation>
    <scope>NUCLEOTIDE SEQUENCE</scope>
    <source>
        <strain evidence="1">CBHHK182m</strain>
    </source>
</reference>
<proteinExistence type="predicted"/>
<dbReference type="EMBL" id="JARKIB010000076">
    <property type="protein sequence ID" value="KAJ7747555.1"/>
    <property type="molecule type" value="Genomic_DNA"/>
</dbReference>
<name>A0AAD7N6C7_9AGAR</name>
<dbReference type="AlphaFoldDB" id="A0AAD7N6C7"/>
<evidence type="ECO:0000313" key="2">
    <source>
        <dbReference type="Proteomes" id="UP001215598"/>
    </source>
</evidence>
<organism evidence="1 2">
    <name type="scientific">Mycena metata</name>
    <dbReference type="NCBI Taxonomy" id="1033252"/>
    <lineage>
        <taxon>Eukaryota</taxon>
        <taxon>Fungi</taxon>
        <taxon>Dikarya</taxon>
        <taxon>Basidiomycota</taxon>
        <taxon>Agaricomycotina</taxon>
        <taxon>Agaricomycetes</taxon>
        <taxon>Agaricomycetidae</taxon>
        <taxon>Agaricales</taxon>
        <taxon>Marasmiineae</taxon>
        <taxon>Mycenaceae</taxon>
        <taxon>Mycena</taxon>
    </lineage>
</organism>
<keyword evidence="2" id="KW-1185">Reference proteome</keyword>
<evidence type="ECO:0000313" key="1">
    <source>
        <dbReference type="EMBL" id="KAJ7747555.1"/>
    </source>
</evidence>
<dbReference type="Proteomes" id="UP001215598">
    <property type="component" value="Unassembled WGS sequence"/>
</dbReference>
<accession>A0AAD7N6C7</accession>